<reference evidence="2 3" key="2">
    <citation type="submission" date="2019-02" db="EMBL/GenBank/DDBJ databases">
        <title>'Lichenibacterium ramalinii' gen. nov. sp. nov., 'Lichenibacterium minor' gen. nov. sp. nov.</title>
        <authorList>
            <person name="Pankratov T."/>
        </authorList>
    </citation>
    <scope>NUCLEOTIDE SEQUENCE [LARGE SCALE GENOMIC DNA]</scope>
    <source>
        <strain evidence="2 3">RmlP001</strain>
    </source>
</reference>
<feature type="region of interest" description="Disordered" evidence="1">
    <location>
        <begin position="1"/>
        <end position="33"/>
    </location>
</feature>
<dbReference type="AlphaFoldDB" id="A0A4Q2R745"/>
<evidence type="ECO:0000313" key="3">
    <source>
        <dbReference type="Proteomes" id="UP000289411"/>
    </source>
</evidence>
<reference evidence="2 3" key="1">
    <citation type="submission" date="2018-09" db="EMBL/GenBank/DDBJ databases">
        <authorList>
            <person name="Grouzdev D.S."/>
            <person name="Krutkina M.S."/>
        </authorList>
    </citation>
    <scope>NUCLEOTIDE SEQUENCE [LARGE SCALE GENOMIC DNA]</scope>
    <source>
        <strain evidence="2 3">RmlP001</strain>
    </source>
</reference>
<evidence type="ECO:0000313" key="2">
    <source>
        <dbReference type="EMBL" id="RYB02421.1"/>
    </source>
</evidence>
<protein>
    <submittedName>
        <fullName evidence="2">Uncharacterized protein</fullName>
    </submittedName>
</protein>
<dbReference type="Proteomes" id="UP000289411">
    <property type="component" value="Unassembled WGS sequence"/>
</dbReference>
<dbReference type="EMBL" id="QYBC01000020">
    <property type="protein sequence ID" value="RYB02421.1"/>
    <property type="molecule type" value="Genomic_DNA"/>
</dbReference>
<evidence type="ECO:0000256" key="1">
    <source>
        <dbReference type="SAM" id="MobiDB-lite"/>
    </source>
</evidence>
<sequence length="67" mass="7229">MSSKPDLTFAVHPRPPEAMPKLSEPVLDLSPPVGPPPPVAAVANPSDDRDTFLANLAFLVRFAFGRY</sequence>
<proteinExistence type="predicted"/>
<accession>A0A4Q2R745</accession>
<keyword evidence="3" id="KW-1185">Reference proteome</keyword>
<organism evidence="2 3">
    <name type="scientific">Lichenibacterium ramalinae</name>
    <dbReference type="NCBI Taxonomy" id="2316527"/>
    <lineage>
        <taxon>Bacteria</taxon>
        <taxon>Pseudomonadati</taxon>
        <taxon>Pseudomonadota</taxon>
        <taxon>Alphaproteobacteria</taxon>
        <taxon>Hyphomicrobiales</taxon>
        <taxon>Lichenihabitantaceae</taxon>
        <taxon>Lichenibacterium</taxon>
    </lineage>
</organism>
<dbReference type="RefSeq" id="WP_129221186.1">
    <property type="nucleotide sequence ID" value="NZ_QYBC01000020.1"/>
</dbReference>
<gene>
    <name evidence="2" type="ORF">D3272_21065</name>
</gene>
<name>A0A4Q2R745_9HYPH</name>
<comment type="caution">
    <text evidence="2">The sequence shown here is derived from an EMBL/GenBank/DDBJ whole genome shotgun (WGS) entry which is preliminary data.</text>
</comment>